<keyword evidence="9" id="KW-1185">Reference proteome</keyword>
<feature type="domain" description="Siroheme decarboxylase NirL-like HTH" evidence="7">
    <location>
        <begin position="10"/>
        <end position="55"/>
    </location>
</feature>
<evidence type="ECO:0000313" key="8">
    <source>
        <dbReference type="EMBL" id="CAJ54961.1"/>
    </source>
</evidence>
<protein>
    <recommendedName>
        <fullName evidence="4">siroheme decarboxylase</fullName>
        <ecNumber evidence="4">4.1.1.111</ecNumber>
    </recommendedName>
</protein>
<dbReference type="RefSeq" id="WP_011526990.1">
    <property type="nucleotide sequence ID" value="NC_008011.1"/>
</dbReference>
<dbReference type="Gene3D" id="3.30.70.3460">
    <property type="match status" value="1"/>
</dbReference>
<feature type="domain" description="Siroheme decarboxylase AsnC-like ligand binding" evidence="6">
    <location>
        <begin position="65"/>
        <end position="151"/>
    </location>
</feature>
<dbReference type="GO" id="GO:0016829">
    <property type="term" value="F:lyase activity"/>
    <property type="evidence" value="ECO:0007669"/>
    <property type="project" value="UniProtKB-KW"/>
</dbReference>
<dbReference type="KEGG" id="lip:LI0907"/>
<gene>
    <name evidence="8" type="primary">nirH</name>
    <name evidence="8" type="ordered locus">LI0907</name>
</gene>
<dbReference type="InterPro" id="IPR053431">
    <property type="entry name" value="AhbB-like"/>
</dbReference>
<dbReference type="STRING" id="363253.LI0907"/>
<evidence type="ECO:0000256" key="4">
    <source>
        <dbReference type="ARBA" id="ARBA00023471"/>
    </source>
</evidence>
<dbReference type="InterPro" id="IPR040523">
    <property type="entry name" value="AsnC_trans_reg2"/>
</dbReference>
<dbReference type="Pfam" id="PF22451">
    <property type="entry name" value="NirdL-like_HTH"/>
    <property type="match status" value="1"/>
</dbReference>
<organism evidence="8 9">
    <name type="scientific">Lawsonia intracellularis (strain PHE/MN1-00)</name>
    <dbReference type="NCBI Taxonomy" id="363253"/>
    <lineage>
        <taxon>Bacteria</taxon>
        <taxon>Pseudomonadati</taxon>
        <taxon>Thermodesulfobacteriota</taxon>
        <taxon>Desulfovibrionia</taxon>
        <taxon>Desulfovibrionales</taxon>
        <taxon>Desulfovibrionaceae</taxon>
        <taxon>Lawsonia</taxon>
    </lineage>
</organism>
<name>Q1MPW6_LAWIP</name>
<dbReference type="Proteomes" id="UP000002430">
    <property type="component" value="Chromosome"/>
</dbReference>
<dbReference type="InterPro" id="IPR050684">
    <property type="entry name" value="HTH-Siroheme_Decarb"/>
</dbReference>
<reference evidence="8 9" key="1">
    <citation type="submission" date="2005-11" db="EMBL/GenBank/DDBJ databases">
        <title>The complete genome sequence of Lawsonia intracellularis: the causative agent of proliferative enteropathy.</title>
        <authorList>
            <person name="Kaur K."/>
            <person name="Zhang Q."/>
            <person name="Beckler D."/>
            <person name="Munir S."/>
            <person name="Li L."/>
            <person name="Kinsley K."/>
            <person name="Herron L."/>
            <person name="Peterson A."/>
            <person name="May B."/>
            <person name="Singh S."/>
            <person name="Gebhart C."/>
            <person name="Kapur V."/>
        </authorList>
    </citation>
    <scope>NUCLEOTIDE SEQUENCE [LARGE SCALE GENOMIC DNA]</scope>
    <source>
        <strain evidence="8 9">PHE/MN1-00</strain>
    </source>
</reference>
<evidence type="ECO:0000256" key="1">
    <source>
        <dbReference type="ARBA" id="ARBA00023239"/>
    </source>
</evidence>
<evidence type="ECO:0000259" key="6">
    <source>
        <dbReference type="Pfam" id="PF17805"/>
    </source>
</evidence>
<evidence type="ECO:0000256" key="3">
    <source>
        <dbReference type="ARBA" id="ARBA00023457"/>
    </source>
</evidence>
<dbReference type="OrthoDB" id="9806536at2"/>
<evidence type="ECO:0000259" key="7">
    <source>
        <dbReference type="Pfam" id="PF22451"/>
    </source>
</evidence>
<dbReference type="AlphaFoldDB" id="Q1MPW6"/>
<dbReference type="eggNOG" id="COG1522">
    <property type="taxonomic scope" value="Bacteria"/>
</dbReference>
<sequence length="166" mass="19166">MSYSFSEIECAILRMVQNNIPDSMTPYADIANAVGTEEHFVLELLQQMKDDSVIRRFGASIKHQQTGWEHNAMVAWKIDDTLIDEAGEQAAQHPSISHCYHRPSTAEDWPYTLYTMIHGRNKGDCEKVIEQLKNKTVLKDYAILESIKELKKTSMKYFQLVNERNI</sequence>
<keyword evidence="1" id="KW-0456">Lyase</keyword>
<dbReference type="InterPro" id="IPR053953">
    <property type="entry name" value="NirdL-like_HTH"/>
</dbReference>
<accession>Q1MPW6</accession>
<dbReference type="NCBIfam" id="NF040707">
    <property type="entry name" value="Siroheme_Dcarb_AhbB"/>
    <property type="match status" value="1"/>
</dbReference>
<proteinExistence type="inferred from homology"/>
<dbReference type="HOGENOM" id="CLU_112007_0_1_7"/>
<comment type="similarity">
    <text evidence="3">Belongs to the Ahb/Nir family.</text>
</comment>
<dbReference type="EC" id="4.1.1.111" evidence="4"/>
<dbReference type="PANTHER" id="PTHR43413">
    <property type="entry name" value="TRANSCRIPTIONAL REGULATOR, ASNC FAMILY"/>
    <property type="match status" value="1"/>
</dbReference>
<comment type="catalytic activity">
    <reaction evidence="5">
        <text>siroheme + 2 H(+) = 12,18-didecarboxysiroheme + 2 CO2</text>
        <dbReference type="Rhea" id="RHEA:19093"/>
        <dbReference type="ChEBI" id="CHEBI:15378"/>
        <dbReference type="ChEBI" id="CHEBI:16526"/>
        <dbReference type="ChEBI" id="CHEBI:60052"/>
        <dbReference type="ChEBI" id="CHEBI:140497"/>
        <dbReference type="EC" id="4.1.1.111"/>
    </reaction>
</comment>
<evidence type="ECO:0000256" key="2">
    <source>
        <dbReference type="ARBA" id="ARBA00023444"/>
    </source>
</evidence>
<dbReference type="EMBL" id="AM180252">
    <property type="protein sequence ID" value="CAJ54961.1"/>
    <property type="molecule type" value="Genomic_DNA"/>
</dbReference>
<evidence type="ECO:0000313" key="9">
    <source>
        <dbReference type="Proteomes" id="UP000002430"/>
    </source>
</evidence>
<dbReference type="PANTHER" id="PTHR43413:SF1">
    <property type="entry name" value="SIROHEME DECARBOXYLASE NIRL SUBUNIT"/>
    <property type="match status" value="1"/>
</dbReference>
<evidence type="ECO:0000256" key="5">
    <source>
        <dbReference type="ARBA" id="ARBA00048470"/>
    </source>
</evidence>
<comment type="pathway">
    <text evidence="2">Porphyrin-containing compound metabolism.</text>
</comment>
<dbReference type="Pfam" id="PF17805">
    <property type="entry name" value="AsnC_trans_reg2"/>
    <property type="match status" value="1"/>
</dbReference>